<dbReference type="Proteomes" id="UP000252085">
    <property type="component" value="Unassembled WGS sequence"/>
</dbReference>
<proteinExistence type="predicted"/>
<accession>A0A367S1Z1</accession>
<name>A0A367S1Z1_NOSPU</name>
<dbReference type="AlphaFoldDB" id="A0A367S1Z1"/>
<evidence type="ECO:0000313" key="2">
    <source>
        <dbReference type="Proteomes" id="UP000252085"/>
    </source>
</evidence>
<dbReference type="EMBL" id="LXQE01000029">
    <property type="protein sequence ID" value="RCJ41452.1"/>
    <property type="molecule type" value="Genomic_DNA"/>
</dbReference>
<reference evidence="1 2" key="1">
    <citation type="submission" date="2016-04" db="EMBL/GenBank/DDBJ databases">
        <authorList>
            <person name="Evans L.H."/>
            <person name="Alamgir A."/>
            <person name="Owens N."/>
            <person name="Weber N.D."/>
            <person name="Virtaneva K."/>
            <person name="Barbian K."/>
            <person name="Babar A."/>
            <person name="Rosenke K."/>
        </authorList>
    </citation>
    <scope>NUCLEOTIDE SEQUENCE [LARGE SCALE GENOMIC DNA]</scope>
    <source>
        <strain evidence="1">NIES-2108</strain>
    </source>
</reference>
<evidence type="ECO:0000313" key="1">
    <source>
        <dbReference type="EMBL" id="RCJ41452.1"/>
    </source>
</evidence>
<sequence length="107" mass="12072">MIVGGDVGKYSYLEIRVKELHSKGFWRITLVIKFSKKGYFLAIAGTMFSLMRSHCFLQNQKPYSTSETMGLIGDDWGTGKWLYQFTKLLIQITSSASSACPSVSFLK</sequence>
<protein>
    <submittedName>
        <fullName evidence="1">Uncharacterized protein</fullName>
    </submittedName>
</protein>
<organism evidence="1 2">
    <name type="scientific">Nostoc punctiforme NIES-2108</name>
    <dbReference type="NCBI Taxonomy" id="1356359"/>
    <lineage>
        <taxon>Bacteria</taxon>
        <taxon>Bacillati</taxon>
        <taxon>Cyanobacteriota</taxon>
        <taxon>Cyanophyceae</taxon>
        <taxon>Nostocales</taxon>
        <taxon>Nostocaceae</taxon>
        <taxon>Nostoc</taxon>
    </lineage>
</organism>
<gene>
    <name evidence="1" type="ORF">A6769_00615</name>
</gene>
<comment type="caution">
    <text evidence="1">The sequence shown here is derived from an EMBL/GenBank/DDBJ whole genome shotgun (WGS) entry which is preliminary data.</text>
</comment>